<evidence type="ECO:0000256" key="1">
    <source>
        <dbReference type="ARBA" id="ARBA00004613"/>
    </source>
</evidence>
<dbReference type="PANTHER" id="PTHR22799:SF1">
    <property type="entry name" value="C-TYPE LECTIN DOMAIN FAMILY 11 MEMBER A"/>
    <property type="match status" value="1"/>
</dbReference>
<reference evidence="6" key="2">
    <citation type="submission" date="2023-04" db="EMBL/GenBank/DDBJ databases">
        <authorList>
            <person name="Bu L."/>
            <person name="Lu L."/>
            <person name="Laidemitt M.R."/>
            <person name="Zhang S.M."/>
            <person name="Mutuku M."/>
            <person name="Mkoji G."/>
            <person name="Steinauer M."/>
            <person name="Loker E.S."/>
        </authorList>
    </citation>
    <scope>NUCLEOTIDE SEQUENCE</scope>
    <source>
        <strain evidence="6">KasaAsao</strain>
        <tissue evidence="6">Whole Snail</tissue>
    </source>
</reference>
<dbReference type="GO" id="GO:0005615">
    <property type="term" value="C:extracellular space"/>
    <property type="evidence" value="ECO:0007669"/>
    <property type="project" value="TreeGrafter"/>
</dbReference>
<dbReference type="GO" id="GO:0030246">
    <property type="term" value="F:carbohydrate binding"/>
    <property type="evidence" value="ECO:0007669"/>
    <property type="project" value="UniProtKB-KW"/>
</dbReference>
<evidence type="ECO:0000313" key="6">
    <source>
        <dbReference type="EMBL" id="KAK0064483.1"/>
    </source>
</evidence>
<organism evidence="6 7">
    <name type="scientific">Biomphalaria pfeifferi</name>
    <name type="common">Bloodfluke planorb</name>
    <name type="synonym">Freshwater snail</name>
    <dbReference type="NCBI Taxonomy" id="112525"/>
    <lineage>
        <taxon>Eukaryota</taxon>
        <taxon>Metazoa</taxon>
        <taxon>Spiralia</taxon>
        <taxon>Lophotrochozoa</taxon>
        <taxon>Mollusca</taxon>
        <taxon>Gastropoda</taxon>
        <taxon>Heterobranchia</taxon>
        <taxon>Euthyneura</taxon>
        <taxon>Panpulmonata</taxon>
        <taxon>Hygrophila</taxon>
        <taxon>Lymnaeoidea</taxon>
        <taxon>Planorbidae</taxon>
        <taxon>Biomphalaria</taxon>
    </lineage>
</organism>
<evidence type="ECO:0000256" key="2">
    <source>
        <dbReference type="ARBA" id="ARBA00022525"/>
    </source>
</evidence>
<dbReference type="InterPro" id="IPR016186">
    <property type="entry name" value="C-type_lectin-like/link_sf"/>
</dbReference>
<comment type="subcellular location">
    <subcellularLocation>
        <location evidence="1">Secreted</location>
    </subcellularLocation>
</comment>
<dbReference type="SUPFAM" id="SSF56436">
    <property type="entry name" value="C-type lectin-like"/>
    <property type="match status" value="1"/>
</dbReference>
<keyword evidence="4" id="KW-0430">Lectin</keyword>
<evidence type="ECO:0000259" key="5">
    <source>
        <dbReference type="PROSITE" id="PS50041"/>
    </source>
</evidence>
<keyword evidence="7" id="KW-1185">Reference proteome</keyword>
<dbReference type="Proteomes" id="UP001233172">
    <property type="component" value="Unassembled WGS sequence"/>
</dbReference>
<accession>A0AAD8C1E2</accession>
<gene>
    <name evidence="6" type="ORF">Bpfe_006142</name>
</gene>
<dbReference type="PANTHER" id="PTHR22799">
    <property type="entry name" value="TETRANECTIN-RELATED"/>
    <property type="match status" value="1"/>
</dbReference>
<name>A0AAD8C1E2_BIOPF</name>
<feature type="non-terminal residue" evidence="6">
    <location>
        <position position="1"/>
    </location>
</feature>
<keyword evidence="2" id="KW-0964">Secreted</keyword>
<protein>
    <submittedName>
        <fullName evidence="6">Pulmonary surfactant-associated protein D</fullName>
    </submittedName>
</protein>
<reference evidence="6" key="1">
    <citation type="journal article" date="2023" name="PLoS Negl. Trop. Dis.">
        <title>A genome sequence for Biomphalaria pfeifferi, the major vector snail for the human-infecting parasite Schistosoma mansoni.</title>
        <authorList>
            <person name="Bu L."/>
            <person name="Lu L."/>
            <person name="Laidemitt M.R."/>
            <person name="Zhang S.M."/>
            <person name="Mutuku M."/>
            <person name="Mkoji G."/>
            <person name="Steinauer M."/>
            <person name="Loker E.S."/>
        </authorList>
    </citation>
    <scope>NUCLEOTIDE SEQUENCE</scope>
    <source>
        <strain evidence="6">KasaAsao</strain>
    </source>
</reference>
<proteinExistence type="predicted"/>
<evidence type="ECO:0000256" key="3">
    <source>
        <dbReference type="ARBA" id="ARBA00022729"/>
    </source>
</evidence>
<dbReference type="AlphaFoldDB" id="A0AAD8C1E2"/>
<dbReference type="GO" id="GO:0008083">
    <property type="term" value="F:growth factor activity"/>
    <property type="evidence" value="ECO:0007669"/>
    <property type="project" value="TreeGrafter"/>
</dbReference>
<dbReference type="CDD" id="cd00037">
    <property type="entry name" value="CLECT"/>
    <property type="match status" value="1"/>
</dbReference>
<dbReference type="InterPro" id="IPR051663">
    <property type="entry name" value="CLec_Tetranectin-domain"/>
</dbReference>
<dbReference type="PROSITE" id="PS50041">
    <property type="entry name" value="C_TYPE_LECTIN_2"/>
    <property type="match status" value="1"/>
</dbReference>
<evidence type="ECO:0000313" key="7">
    <source>
        <dbReference type="Proteomes" id="UP001233172"/>
    </source>
</evidence>
<dbReference type="Pfam" id="PF00059">
    <property type="entry name" value="Lectin_C"/>
    <property type="match status" value="1"/>
</dbReference>
<dbReference type="Gene3D" id="3.10.100.10">
    <property type="entry name" value="Mannose-Binding Protein A, subunit A"/>
    <property type="match status" value="1"/>
</dbReference>
<evidence type="ECO:0000256" key="4">
    <source>
        <dbReference type="ARBA" id="ARBA00022734"/>
    </source>
</evidence>
<dbReference type="InterPro" id="IPR001304">
    <property type="entry name" value="C-type_lectin-like"/>
</dbReference>
<sequence length="173" mass="19171">VVLLLGISKMTSMALVFLLLGTMNAILAIDIKVSVDNSKLFPPTAWKNKLYYVSKPSFTSFADANTWCAQNGGGYAAEIDSSEELLVLQQYVPSSKLDRIYIAGTDAKKDGVWLTQRTQTVLHVFDWSDGEPNNYGGQEACLELYGNFQGRMNDCPCDKLTVLRPVLCEVDLF</sequence>
<comment type="caution">
    <text evidence="6">The sequence shown here is derived from an EMBL/GenBank/DDBJ whole genome shotgun (WGS) entry which is preliminary data.</text>
</comment>
<dbReference type="InterPro" id="IPR016187">
    <property type="entry name" value="CTDL_fold"/>
</dbReference>
<dbReference type="SMART" id="SM00034">
    <property type="entry name" value="CLECT"/>
    <property type="match status" value="1"/>
</dbReference>
<feature type="domain" description="C-type lectin" evidence="5">
    <location>
        <begin position="46"/>
        <end position="159"/>
    </location>
</feature>
<keyword evidence="3" id="KW-0732">Signal</keyword>
<dbReference type="EMBL" id="JASAOG010000017">
    <property type="protein sequence ID" value="KAK0064483.1"/>
    <property type="molecule type" value="Genomic_DNA"/>
</dbReference>